<accession>A0A0B6Z351</accession>
<evidence type="ECO:0000313" key="1">
    <source>
        <dbReference type="EMBL" id="CEK62933.1"/>
    </source>
</evidence>
<proteinExistence type="predicted"/>
<sequence length="103" mass="11784">QTQAKQLMTGKQNTPEYAEVIKHFPDKLLYKNCNVKENNPELMIEAVNPLNVLDNVPHLSILQEDFSSILDNIQKSTSQPIHEEKQQKLNNLNYTAPPCVKNL</sequence>
<gene>
    <name evidence="1" type="primary">ORF46553</name>
</gene>
<feature type="non-terminal residue" evidence="1">
    <location>
        <position position="1"/>
    </location>
</feature>
<protein>
    <submittedName>
        <fullName evidence="1">Uncharacterized protein</fullName>
    </submittedName>
</protein>
<dbReference type="EMBL" id="HACG01016068">
    <property type="protein sequence ID" value="CEK62933.1"/>
    <property type="molecule type" value="Transcribed_RNA"/>
</dbReference>
<feature type="non-terminal residue" evidence="1">
    <location>
        <position position="103"/>
    </location>
</feature>
<name>A0A0B6Z351_9EUPU</name>
<dbReference type="AlphaFoldDB" id="A0A0B6Z351"/>
<organism evidence="1">
    <name type="scientific">Arion vulgaris</name>
    <dbReference type="NCBI Taxonomy" id="1028688"/>
    <lineage>
        <taxon>Eukaryota</taxon>
        <taxon>Metazoa</taxon>
        <taxon>Spiralia</taxon>
        <taxon>Lophotrochozoa</taxon>
        <taxon>Mollusca</taxon>
        <taxon>Gastropoda</taxon>
        <taxon>Heterobranchia</taxon>
        <taxon>Euthyneura</taxon>
        <taxon>Panpulmonata</taxon>
        <taxon>Eupulmonata</taxon>
        <taxon>Stylommatophora</taxon>
        <taxon>Helicina</taxon>
        <taxon>Arionoidea</taxon>
        <taxon>Arionidae</taxon>
        <taxon>Arion</taxon>
    </lineage>
</organism>
<reference evidence="1" key="1">
    <citation type="submission" date="2014-12" db="EMBL/GenBank/DDBJ databases">
        <title>Insight into the proteome of Arion vulgaris.</title>
        <authorList>
            <person name="Aradska J."/>
            <person name="Bulat T."/>
            <person name="Smidak R."/>
            <person name="Sarate P."/>
            <person name="Gangsoo J."/>
            <person name="Sialana F."/>
            <person name="Bilban M."/>
            <person name="Lubec G."/>
        </authorList>
    </citation>
    <scope>NUCLEOTIDE SEQUENCE</scope>
    <source>
        <tissue evidence="1">Skin</tissue>
    </source>
</reference>